<dbReference type="PANTHER" id="PTHR35046">
    <property type="entry name" value="ZINC KNUCKLE (CCHC-TYPE) FAMILY PROTEIN"/>
    <property type="match status" value="1"/>
</dbReference>
<evidence type="ECO:0000313" key="3">
    <source>
        <dbReference type="Proteomes" id="UP000257109"/>
    </source>
</evidence>
<accession>A0A371GMA7</accession>
<protein>
    <submittedName>
        <fullName evidence="2">Uncharacterized protein</fullName>
    </submittedName>
</protein>
<name>A0A371GMA7_MUCPR</name>
<keyword evidence="3" id="KW-1185">Reference proteome</keyword>
<feature type="non-terminal residue" evidence="2">
    <location>
        <position position="1"/>
    </location>
</feature>
<dbReference type="Proteomes" id="UP000257109">
    <property type="component" value="Unassembled WGS sequence"/>
</dbReference>
<dbReference type="AlphaFoldDB" id="A0A371GMA7"/>
<feature type="region of interest" description="Disordered" evidence="1">
    <location>
        <begin position="97"/>
        <end position="132"/>
    </location>
</feature>
<dbReference type="EMBL" id="QJKJ01005056">
    <property type="protein sequence ID" value="RDX91688.1"/>
    <property type="molecule type" value="Genomic_DNA"/>
</dbReference>
<gene>
    <name evidence="2" type="ORF">CR513_26291</name>
</gene>
<proteinExistence type="predicted"/>
<evidence type="ECO:0000313" key="2">
    <source>
        <dbReference type="EMBL" id="RDX91688.1"/>
    </source>
</evidence>
<organism evidence="2 3">
    <name type="scientific">Mucuna pruriens</name>
    <name type="common">Velvet bean</name>
    <name type="synonym">Dolichos pruriens</name>
    <dbReference type="NCBI Taxonomy" id="157652"/>
    <lineage>
        <taxon>Eukaryota</taxon>
        <taxon>Viridiplantae</taxon>
        <taxon>Streptophyta</taxon>
        <taxon>Embryophyta</taxon>
        <taxon>Tracheophyta</taxon>
        <taxon>Spermatophyta</taxon>
        <taxon>Magnoliopsida</taxon>
        <taxon>eudicotyledons</taxon>
        <taxon>Gunneridae</taxon>
        <taxon>Pentapetalae</taxon>
        <taxon>rosids</taxon>
        <taxon>fabids</taxon>
        <taxon>Fabales</taxon>
        <taxon>Fabaceae</taxon>
        <taxon>Papilionoideae</taxon>
        <taxon>50 kb inversion clade</taxon>
        <taxon>NPAAA clade</taxon>
        <taxon>indigoferoid/millettioid clade</taxon>
        <taxon>Phaseoleae</taxon>
        <taxon>Mucuna</taxon>
    </lineage>
</organism>
<sequence length="236" mass="26422">MVDRLPKMAHFIPCHKSDDACHVVNLLFRKVVGLHGFPKSIEFEIFGLLDIEFSYNMVVNETISHTPFELVYTSSQDSQPSKEGLAESILDLVNSISTRPKLGPKNKSSYHPTQRPAQHQHGSHITPGETKHHGSRVHVQIGVVEYNLGVFEFILYALSLHPLSRSRLPPLRWCTVLHWCFSRSRKYMLETQKPKSARGDCLGFQGTLVELILSVQATGGEPPPSTMAIIVEDGSI</sequence>
<feature type="compositionally biased region" description="Polar residues" evidence="1">
    <location>
        <begin position="106"/>
        <end position="117"/>
    </location>
</feature>
<dbReference type="OrthoDB" id="1938712at2759"/>
<dbReference type="PANTHER" id="PTHR35046:SF9">
    <property type="entry name" value="RNA-DIRECTED DNA POLYMERASE"/>
    <property type="match status" value="1"/>
</dbReference>
<evidence type="ECO:0000256" key="1">
    <source>
        <dbReference type="SAM" id="MobiDB-lite"/>
    </source>
</evidence>
<reference evidence="2" key="1">
    <citation type="submission" date="2018-05" db="EMBL/GenBank/DDBJ databases">
        <title>Draft genome of Mucuna pruriens seed.</title>
        <authorList>
            <person name="Nnadi N.E."/>
            <person name="Vos R."/>
            <person name="Hasami M.H."/>
            <person name="Devisetty U.K."/>
            <person name="Aguiy J.C."/>
        </authorList>
    </citation>
    <scope>NUCLEOTIDE SEQUENCE [LARGE SCALE GENOMIC DNA]</scope>
    <source>
        <strain evidence="2">JCA_2017</strain>
    </source>
</reference>
<comment type="caution">
    <text evidence="2">The sequence shown here is derived from an EMBL/GenBank/DDBJ whole genome shotgun (WGS) entry which is preliminary data.</text>
</comment>